<reference evidence="4 5" key="1">
    <citation type="submission" date="2019-08" db="EMBL/GenBank/DDBJ databases">
        <title>In-depth cultivation of the pig gut microbiome towards novel bacterial diversity and tailored functional studies.</title>
        <authorList>
            <person name="Wylensek D."/>
            <person name="Hitch T.C.A."/>
            <person name="Clavel T."/>
        </authorList>
    </citation>
    <scope>NUCLEOTIDE SEQUENCE [LARGE SCALE GENOMIC DNA]</scope>
    <source>
        <strain evidence="4 5">WCA-383-APC-5B</strain>
    </source>
</reference>
<evidence type="ECO:0000259" key="2">
    <source>
        <dbReference type="Pfam" id="PF00881"/>
    </source>
</evidence>
<feature type="domain" description="Putative nitroreductase TM1586" evidence="3">
    <location>
        <begin position="8"/>
        <end position="90"/>
    </location>
</feature>
<dbReference type="RefSeq" id="WP_154530866.1">
    <property type="nucleotide sequence ID" value="NZ_VULX01000006.1"/>
</dbReference>
<dbReference type="SUPFAM" id="SSF55469">
    <property type="entry name" value="FMN-dependent nitroreductase-like"/>
    <property type="match status" value="1"/>
</dbReference>
<dbReference type="Pfam" id="PF14512">
    <property type="entry name" value="TM1586_NiRdase"/>
    <property type="match status" value="1"/>
</dbReference>
<evidence type="ECO:0000313" key="5">
    <source>
        <dbReference type="Proteomes" id="UP000460287"/>
    </source>
</evidence>
<gene>
    <name evidence="4" type="ORF">FYJ33_06110</name>
</gene>
<organism evidence="4 5">
    <name type="scientific">Inconstantimicrobium porci</name>
    <dbReference type="NCBI Taxonomy" id="2652291"/>
    <lineage>
        <taxon>Bacteria</taxon>
        <taxon>Bacillati</taxon>
        <taxon>Bacillota</taxon>
        <taxon>Clostridia</taxon>
        <taxon>Eubacteriales</taxon>
        <taxon>Clostridiaceae</taxon>
        <taxon>Inconstantimicrobium</taxon>
    </lineage>
</organism>
<dbReference type="Gene3D" id="3.40.109.10">
    <property type="entry name" value="NADH Oxidase"/>
    <property type="match status" value="1"/>
</dbReference>
<dbReference type="InterPro" id="IPR029479">
    <property type="entry name" value="Nitroreductase"/>
</dbReference>
<keyword evidence="1" id="KW-1133">Transmembrane helix</keyword>
<proteinExistence type="predicted"/>
<dbReference type="Proteomes" id="UP000460287">
    <property type="component" value="Unassembled WGS sequence"/>
</dbReference>
<dbReference type="InterPro" id="IPR000415">
    <property type="entry name" value="Nitroreductase-like"/>
</dbReference>
<feature type="transmembrane region" description="Helical" evidence="1">
    <location>
        <begin position="7"/>
        <end position="26"/>
    </location>
</feature>
<keyword evidence="5" id="KW-1185">Reference proteome</keyword>
<dbReference type="EMBL" id="VULX01000006">
    <property type="protein sequence ID" value="MSR90990.1"/>
    <property type="molecule type" value="Genomic_DNA"/>
</dbReference>
<dbReference type="NCBIfam" id="NF047509">
    <property type="entry name" value="Rv3131_FMN_oxido"/>
    <property type="match status" value="1"/>
</dbReference>
<protein>
    <recommendedName>
        <fullName evidence="6">Nitroreductase domain-containing protein</fullName>
    </recommendedName>
</protein>
<keyword evidence="1" id="KW-0812">Transmembrane</keyword>
<evidence type="ECO:0000313" key="4">
    <source>
        <dbReference type="EMBL" id="MSR90990.1"/>
    </source>
</evidence>
<accession>A0A7X2T193</accession>
<dbReference type="AlphaFoldDB" id="A0A7X2T193"/>
<keyword evidence="1" id="KW-0472">Membrane</keyword>
<evidence type="ECO:0000256" key="1">
    <source>
        <dbReference type="SAM" id="Phobius"/>
    </source>
</evidence>
<evidence type="ECO:0008006" key="6">
    <source>
        <dbReference type="Google" id="ProtNLM"/>
    </source>
</evidence>
<dbReference type="Pfam" id="PF00881">
    <property type="entry name" value="Nitroreductase"/>
    <property type="match status" value="1"/>
</dbReference>
<dbReference type="GO" id="GO:0016491">
    <property type="term" value="F:oxidoreductase activity"/>
    <property type="evidence" value="ECO:0007669"/>
    <property type="project" value="InterPro"/>
</dbReference>
<dbReference type="InterPro" id="IPR029478">
    <property type="entry name" value="TM1586_NiRdase"/>
</dbReference>
<name>A0A7X2T193_9CLOT</name>
<sequence>MRIKKVIISIFITIGVIATASVYAYFKGKPVNVEINKKVEDLPQDISDIIYHASLAPNSHNTQLWKVSINKKKNTLKINLDTDRTLKQVDSNNREAYISMGAFTANLLQSFKAYGYETKVILNTDSSEPVTVSYIKTEKFTKDETILDLIKKRHTDKSTYLDKEINNDDIKTILNNNTHYFKRGDNEFKYLKTAEIEAMTKQSYNKAKSEEFAEWLRFSDKEAEDKKDGLPAEQLGLKGIKKTLYYLTTSNKSAKGISFAKQSIDTTTKQVENCAGFLVITGGTSRKELIETGINLENIWLSAVKKGISVHPMSQILEEKPYSSEVDKMLHTKSPVQMILRVGYVKDYGTNNQIRRNLLDYVTVEK</sequence>
<evidence type="ECO:0000259" key="3">
    <source>
        <dbReference type="Pfam" id="PF14512"/>
    </source>
</evidence>
<feature type="domain" description="Nitroreductase" evidence="2">
    <location>
        <begin position="150"/>
        <end position="344"/>
    </location>
</feature>
<comment type="caution">
    <text evidence="4">The sequence shown here is derived from an EMBL/GenBank/DDBJ whole genome shotgun (WGS) entry which is preliminary data.</text>
</comment>